<feature type="chain" id="PRO_5038620440" description="Bacterial Ig-like domain-containing protein" evidence="2">
    <location>
        <begin position="27"/>
        <end position="641"/>
    </location>
</feature>
<dbReference type="EMBL" id="CP046522">
    <property type="protein sequence ID" value="QGU95830.1"/>
    <property type="molecule type" value="Genomic_DNA"/>
</dbReference>
<feature type="region of interest" description="Disordered" evidence="1">
    <location>
        <begin position="353"/>
        <end position="420"/>
    </location>
</feature>
<evidence type="ECO:0000313" key="5">
    <source>
        <dbReference type="Proteomes" id="UP000422764"/>
    </source>
</evidence>
<organism evidence="4 5">
    <name type="scientific">Clostridium bovifaecis</name>
    <dbReference type="NCBI Taxonomy" id="2184719"/>
    <lineage>
        <taxon>Bacteria</taxon>
        <taxon>Bacillati</taxon>
        <taxon>Bacillota</taxon>
        <taxon>Clostridia</taxon>
        <taxon>Eubacteriales</taxon>
        <taxon>Clostridiaceae</taxon>
        <taxon>Clostridium</taxon>
    </lineage>
</organism>
<dbReference type="AlphaFoldDB" id="A0A6I6EU38"/>
<feature type="signal peptide" evidence="2">
    <location>
        <begin position="1"/>
        <end position="26"/>
    </location>
</feature>
<feature type="compositionally biased region" description="Gly residues" evidence="1">
    <location>
        <begin position="397"/>
        <end position="412"/>
    </location>
</feature>
<reference evidence="4 5" key="1">
    <citation type="submission" date="2019-12" db="EMBL/GenBank/DDBJ databases">
        <title>Genome sequenceing of Clostridium bovifaecis.</title>
        <authorList>
            <person name="Yao Y."/>
        </authorList>
    </citation>
    <scope>NUCLEOTIDE SEQUENCE [LARGE SCALE GENOMIC DNA]</scope>
    <source>
        <strain evidence="4 5">BXX</strain>
    </source>
</reference>
<keyword evidence="5" id="KW-1185">Reference proteome</keyword>
<evidence type="ECO:0000256" key="2">
    <source>
        <dbReference type="SAM" id="SignalP"/>
    </source>
</evidence>
<sequence>MKKSKVFLIANLSIGILLGSYTYAGAKVDSYTIVTRAGKVYEYNVKEIEESFLNNNDGLKGFLHRDFLDKLSKGEIHSYHDDSGKYVSHKKVLDVFSKVGNKKDFSLDAEVEKLGKMEMPEEVYRVSEKDDGKLNSTPVKAKDKSIYKDVNFDEDLYVTGDEILLQKVNVKGTLYVNPGVKGVTSLEDVNAGNIVILSGGKESIHFQNVFADTLSIKSSSNVRVESRGETKIGNTLVQSFAIIDNKSGSFGEVTIKISDSGEKTIELRGEFKEPIIVQTDAAIKVAEGAEVSKLEVATENKDAKVVLSGEIKEVIVSTEAKVDIASDAKIDSIITVPNAQISKDKEAEVAEIKDINGEKIDPEIKDIDPPDDMEEIDDEEIPGGEATNPGSQTGNTNTGGGSGNAGGGGSSGGDSDSSPTVYSIESINNVDKTGVNTFKKIIATGNTYNLPTEVNVRMSNGTSSRRTVTWTAPQGVTISSDGAVIINDLANYEFTGSVNGYSTKIKLTLAVKESINISWDAASKEVGNKAFNDVKIGQATGLSFYANLINGAVSADNIVFVIELTKEDGTPASKDDVLVEAIDEDMTIILSNDESAIFRLNHLNGNTEETFSIKNSVEFPVKITFKNSGNYKLAVTAVSDF</sequence>
<feature type="compositionally biased region" description="Acidic residues" evidence="1">
    <location>
        <begin position="369"/>
        <end position="382"/>
    </location>
</feature>
<evidence type="ECO:0000256" key="1">
    <source>
        <dbReference type="SAM" id="MobiDB-lite"/>
    </source>
</evidence>
<accession>A0A6I6EU38</accession>
<protein>
    <recommendedName>
        <fullName evidence="3">Bacterial Ig-like domain-containing protein</fullName>
    </recommendedName>
</protein>
<dbReference type="InterPro" id="IPR011081">
    <property type="entry name" value="Big_4"/>
</dbReference>
<feature type="domain" description="Bacterial Ig-like" evidence="3">
    <location>
        <begin position="437"/>
        <end position="501"/>
    </location>
</feature>
<evidence type="ECO:0000259" key="3">
    <source>
        <dbReference type="Pfam" id="PF07532"/>
    </source>
</evidence>
<evidence type="ECO:0000313" key="4">
    <source>
        <dbReference type="EMBL" id="QGU95830.1"/>
    </source>
</evidence>
<keyword evidence="2" id="KW-0732">Signal</keyword>
<name>A0A6I6EU38_9CLOT</name>
<feature type="compositionally biased region" description="Low complexity" evidence="1">
    <location>
        <begin position="383"/>
        <end position="396"/>
    </location>
</feature>
<proteinExistence type="predicted"/>
<dbReference type="Pfam" id="PF07532">
    <property type="entry name" value="Big_4"/>
    <property type="match status" value="1"/>
</dbReference>
<feature type="compositionally biased region" description="Basic and acidic residues" evidence="1">
    <location>
        <begin position="353"/>
        <end position="368"/>
    </location>
</feature>
<dbReference type="Proteomes" id="UP000422764">
    <property type="component" value="Chromosome"/>
</dbReference>
<gene>
    <name evidence="4" type="ORF">GOM49_12650</name>
</gene>